<dbReference type="EMBL" id="CP000157">
    <property type="protein sequence ID" value="ABC64008.1"/>
    <property type="molecule type" value="Genomic_DNA"/>
</dbReference>
<organism evidence="2 3">
    <name type="scientific">Erythrobacter litoralis (strain HTCC2594)</name>
    <dbReference type="NCBI Taxonomy" id="314225"/>
    <lineage>
        <taxon>Bacteria</taxon>
        <taxon>Pseudomonadati</taxon>
        <taxon>Pseudomonadota</taxon>
        <taxon>Alphaproteobacteria</taxon>
        <taxon>Sphingomonadales</taxon>
        <taxon>Erythrobacteraceae</taxon>
        <taxon>Erythrobacter/Porphyrobacter group</taxon>
        <taxon>Erythrobacter</taxon>
    </lineage>
</organism>
<dbReference type="eggNOG" id="ENOG5030Q42">
    <property type="taxonomic scope" value="Bacteria"/>
</dbReference>
<proteinExistence type="predicted"/>
<reference evidence="3" key="1">
    <citation type="journal article" date="2009" name="J. Bacteriol.">
        <title>Complete genome sequence of Erythrobacter litoralis HTCC2594.</title>
        <authorList>
            <person name="Oh H.M."/>
            <person name="Giovannoni S.J."/>
            <person name="Ferriera S."/>
            <person name="Johnson J."/>
            <person name="Cho J.C."/>
        </authorList>
    </citation>
    <scope>NUCLEOTIDE SEQUENCE [LARGE SCALE GENOMIC DNA]</scope>
    <source>
        <strain evidence="3">HTCC2594</strain>
    </source>
</reference>
<dbReference type="KEGG" id="eli:ELI_09580"/>
<dbReference type="OrthoDB" id="7391946at2"/>
<gene>
    <name evidence="2" type="ordered locus">ELI_09580</name>
</gene>
<feature type="compositionally biased region" description="Basic and acidic residues" evidence="1">
    <location>
        <begin position="16"/>
        <end position="30"/>
    </location>
</feature>
<evidence type="ECO:0000313" key="2">
    <source>
        <dbReference type="EMBL" id="ABC64008.1"/>
    </source>
</evidence>
<dbReference type="AlphaFoldDB" id="Q2N8I3"/>
<dbReference type="Proteomes" id="UP000008808">
    <property type="component" value="Chromosome"/>
</dbReference>
<keyword evidence="3" id="KW-1185">Reference proteome</keyword>
<name>Q2N8I3_ERYLH</name>
<protein>
    <submittedName>
        <fullName evidence="2">Uncharacterized protein</fullName>
    </submittedName>
</protein>
<dbReference type="RefSeq" id="WP_011414836.1">
    <property type="nucleotide sequence ID" value="NC_007722.1"/>
</dbReference>
<sequence>MVRKAIRKRATLRKDVHEAEAGLPEARSDGDVPGPSPDPATNLIMADIAMRAGSYVLRDVVERTMLKGSYSDGTARKIIQNRSLKQTVASVAIAKFATRSVPGAAIVGGGILVKALFDKSQQRRARLRGRKKLAEQAQEES</sequence>
<evidence type="ECO:0000313" key="3">
    <source>
        <dbReference type="Proteomes" id="UP000008808"/>
    </source>
</evidence>
<evidence type="ECO:0000256" key="1">
    <source>
        <dbReference type="SAM" id="MobiDB-lite"/>
    </source>
</evidence>
<dbReference type="HOGENOM" id="CLU_151278_0_0_5"/>
<accession>Q2N8I3</accession>
<feature type="region of interest" description="Disordered" evidence="1">
    <location>
        <begin position="16"/>
        <end position="40"/>
    </location>
</feature>
<dbReference type="STRING" id="314225.ELI_09580"/>